<reference evidence="2" key="1">
    <citation type="submission" date="2018-10" db="EMBL/GenBank/DDBJ databases">
        <title>Effector identification in a new, highly contiguous assembly of the strawberry crown rot pathogen Phytophthora cactorum.</title>
        <authorList>
            <person name="Armitage A.D."/>
            <person name="Nellist C.F."/>
            <person name="Bates H."/>
            <person name="Vickerstaff R.J."/>
            <person name="Harrison R.J."/>
        </authorList>
    </citation>
    <scope>NUCLEOTIDE SEQUENCE</scope>
    <source>
        <strain evidence="2">4032</strain>
        <strain evidence="3">P415</strain>
    </source>
</reference>
<dbReference type="VEuPathDB" id="FungiDB:PC110_g16510"/>
<name>A0A8T1CKE2_9STRA</name>
<dbReference type="EMBL" id="RCMI01000239">
    <property type="protein sequence ID" value="KAG2923420.1"/>
    <property type="molecule type" value="Genomic_DNA"/>
</dbReference>
<dbReference type="Proteomes" id="UP000774804">
    <property type="component" value="Unassembled WGS sequence"/>
</dbReference>
<proteinExistence type="predicted"/>
<dbReference type="Proteomes" id="UP000697107">
    <property type="component" value="Unassembled WGS sequence"/>
</dbReference>
<dbReference type="EMBL" id="RCML01000210">
    <property type="protein sequence ID" value="KAG2985521.1"/>
    <property type="molecule type" value="Genomic_DNA"/>
</dbReference>
<evidence type="ECO:0000313" key="2">
    <source>
        <dbReference type="EMBL" id="KAG2923420.1"/>
    </source>
</evidence>
<gene>
    <name evidence="2" type="ORF">PC115_g8950</name>
    <name evidence="3" type="ORF">PC118_g8275</name>
</gene>
<accession>A0A8T1CKE2</accession>
<dbReference type="AlphaFoldDB" id="A0A8T1CKE2"/>
<feature type="compositionally biased region" description="Low complexity" evidence="1">
    <location>
        <begin position="97"/>
        <end position="115"/>
    </location>
</feature>
<organism evidence="2 4">
    <name type="scientific">Phytophthora cactorum</name>
    <dbReference type="NCBI Taxonomy" id="29920"/>
    <lineage>
        <taxon>Eukaryota</taxon>
        <taxon>Sar</taxon>
        <taxon>Stramenopiles</taxon>
        <taxon>Oomycota</taxon>
        <taxon>Peronosporomycetes</taxon>
        <taxon>Peronosporales</taxon>
        <taxon>Peronosporaceae</taxon>
        <taxon>Phytophthora</taxon>
    </lineage>
</organism>
<feature type="compositionally biased region" description="Basic residues" evidence="1">
    <location>
        <begin position="116"/>
        <end position="128"/>
    </location>
</feature>
<comment type="caution">
    <text evidence="2">The sequence shown here is derived from an EMBL/GenBank/DDBJ whole genome shotgun (WGS) entry which is preliminary data.</text>
</comment>
<evidence type="ECO:0000256" key="1">
    <source>
        <dbReference type="SAM" id="MobiDB-lite"/>
    </source>
</evidence>
<evidence type="ECO:0000313" key="3">
    <source>
        <dbReference type="EMBL" id="KAG2985521.1"/>
    </source>
</evidence>
<feature type="region of interest" description="Disordered" evidence="1">
    <location>
        <begin position="80"/>
        <end position="138"/>
    </location>
</feature>
<feature type="compositionally biased region" description="Basic and acidic residues" evidence="1">
    <location>
        <begin position="80"/>
        <end position="89"/>
    </location>
</feature>
<protein>
    <submittedName>
        <fullName evidence="2">Uncharacterized protein</fullName>
    </submittedName>
</protein>
<evidence type="ECO:0000313" key="4">
    <source>
        <dbReference type="Proteomes" id="UP000774804"/>
    </source>
</evidence>
<sequence length="152" mass="17066">MEQRLSQMETLRRRLHHFGKGISGEDYAETLLGHVSRTHREVVLQFSKHYVVRDGVTVHPVPTSAQVINALMAESALDERVANEEETKPAHICSCGNQPQSESQKPKPQQNQGKGKQQKGKGRYKAKPKQGGQQQERRLKLTHVISVAKLAI</sequence>